<evidence type="ECO:0000256" key="9">
    <source>
        <dbReference type="ARBA" id="ARBA00030930"/>
    </source>
</evidence>
<dbReference type="PANTHER" id="PTHR11963:SF16">
    <property type="entry name" value="CYTOSOL AMINOPEPTIDASE"/>
    <property type="match status" value="1"/>
</dbReference>
<feature type="domain" description="Cytosol aminopeptidase" evidence="15">
    <location>
        <begin position="193"/>
        <end position="503"/>
    </location>
</feature>
<dbReference type="Gene3D" id="3.40.630.10">
    <property type="entry name" value="Zn peptidases"/>
    <property type="match status" value="1"/>
</dbReference>
<reference evidence="17 18" key="1">
    <citation type="submission" date="2023-09" db="EMBL/GenBank/DDBJ databases">
        <title>Nesidiocoris tenuis whole genome shotgun sequence.</title>
        <authorList>
            <person name="Shibata T."/>
            <person name="Shimoda M."/>
            <person name="Kobayashi T."/>
            <person name="Uehara T."/>
        </authorList>
    </citation>
    <scope>NUCLEOTIDE SEQUENCE [LARGE SCALE GENOMIC DNA]</scope>
    <source>
        <strain evidence="17 18">Japan</strain>
    </source>
</reference>
<dbReference type="EMBL" id="AP028921">
    <property type="protein sequence ID" value="BET02120.1"/>
    <property type="molecule type" value="Genomic_DNA"/>
</dbReference>
<evidence type="ECO:0000256" key="5">
    <source>
        <dbReference type="ARBA" id="ARBA00022801"/>
    </source>
</evidence>
<evidence type="ECO:0000313" key="18">
    <source>
        <dbReference type="Proteomes" id="UP001307889"/>
    </source>
</evidence>
<comment type="similarity">
    <text evidence="1">Belongs to the peptidase M17 family.</text>
</comment>
<evidence type="ECO:0000256" key="12">
    <source>
        <dbReference type="ARBA" id="ARBA00045966"/>
    </source>
</evidence>
<dbReference type="PRINTS" id="PR00481">
    <property type="entry name" value="LAMNOPPTDASE"/>
</dbReference>
<dbReference type="Pfam" id="PF02789">
    <property type="entry name" value="Peptidase_M17_N"/>
    <property type="match status" value="1"/>
</dbReference>
<dbReference type="SUPFAM" id="SSF53187">
    <property type="entry name" value="Zn-dependent exopeptidases"/>
    <property type="match status" value="1"/>
</dbReference>
<keyword evidence="3" id="KW-0031">Aminopeptidase</keyword>
<proteinExistence type="inferred from homology"/>
<evidence type="ECO:0000256" key="11">
    <source>
        <dbReference type="ARBA" id="ARBA00031564"/>
    </source>
</evidence>
<dbReference type="Proteomes" id="UP001307889">
    <property type="component" value="Chromosome 13"/>
</dbReference>
<dbReference type="PANTHER" id="PTHR11963">
    <property type="entry name" value="LEUCINE AMINOPEPTIDASE-RELATED"/>
    <property type="match status" value="1"/>
</dbReference>
<keyword evidence="5" id="KW-0378">Hydrolase</keyword>
<evidence type="ECO:0000256" key="8">
    <source>
        <dbReference type="ARBA" id="ARBA00029605"/>
    </source>
</evidence>
<evidence type="ECO:0000256" key="1">
    <source>
        <dbReference type="ARBA" id="ARBA00009528"/>
    </source>
</evidence>
<evidence type="ECO:0000256" key="14">
    <source>
        <dbReference type="ARBA" id="ARBA00049107"/>
    </source>
</evidence>
<evidence type="ECO:0000256" key="7">
    <source>
        <dbReference type="ARBA" id="ARBA00023625"/>
    </source>
</evidence>
<protein>
    <recommendedName>
        <fullName evidence="2">Cytosol aminopeptidase</fullName>
        <ecNumber evidence="7">3.4.13.23</ecNumber>
    </recommendedName>
    <alternativeName>
        <fullName evidence="10">Cysteinylglycine-S-conjugate dipeptidase</fullName>
    </alternativeName>
    <alternativeName>
        <fullName evidence="11">Leucine aminopeptidase 3</fullName>
    </alternativeName>
    <alternativeName>
        <fullName evidence="9">Proline aminopeptidase</fullName>
    </alternativeName>
    <alternativeName>
        <fullName evidence="8">Prolyl aminopeptidase</fullName>
    </alternativeName>
</protein>
<comment type="catalytic activity">
    <reaction evidence="14">
        <text>L-cysteinylglycine + H2O = L-cysteine + glycine</text>
        <dbReference type="Rhea" id="RHEA:28783"/>
        <dbReference type="ChEBI" id="CHEBI:15377"/>
        <dbReference type="ChEBI" id="CHEBI:35235"/>
        <dbReference type="ChEBI" id="CHEBI:57305"/>
        <dbReference type="ChEBI" id="CHEBI:61694"/>
    </reaction>
    <physiologicalReaction direction="left-to-right" evidence="14">
        <dbReference type="Rhea" id="RHEA:28784"/>
    </physiologicalReaction>
</comment>
<comment type="function">
    <text evidence="12">Cytosolic metallopeptidase that catalyzes the removal of unsubstituted N-terminal hydrophobic amino acids from various peptides. The presence of Zn(2+) ions is essential for the peptidase activity, and the association with other cofactors can modulate the substrate spectificity of the enzyme. For instance, in the presence of Mn(2+), it displays a specific Cys-Gly hydrolyzing activity of Cys-Gly-S-conjugates. Involved in the metabolism of glutathione and in the degradation of glutathione S-conjugates, which may play a role in the control of the cell redox status.</text>
</comment>
<evidence type="ECO:0000256" key="4">
    <source>
        <dbReference type="ARBA" id="ARBA00022670"/>
    </source>
</evidence>
<evidence type="ECO:0000259" key="16">
    <source>
        <dbReference type="Pfam" id="PF02789"/>
    </source>
</evidence>
<comment type="catalytic activity">
    <reaction evidence="13">
        <text>S-benzyl-L-cysteinylglycine + H2O = S-benzyl-L-cysteine + glycine</text>
        <dbReference type="Rhea" id="RHEA:62568"/>
        <dbReference type="ChEBI" id="CHEBI:15377"/>
        <dbReference type="ChEBI" id="CHEBI:57305"/>
        <dbReference type="ChEBI" id="CHEBI:145802"/>
        <dbReference type="ChEBI" id="CHEBI:145803"/>
    </reaction>
    <physiologicalReaction direction="left-to-right" evidence="13">
        <dbReference type="Rhea" id="RHEA:62569"/>
    </physiologicalReaction>
</comment>
<evidence type="ECO:0000256" key="6">
    <source>
        <dbReference type="ARBA" id="ARBA00023511"/>
    </source>
</evidence>
<dbReference type="InterPro" id="IPR008283">
    <property type="entry name" value="Peptidase_M17_N"/>
</dbReference>
<dbReference type="InterPro" id="IPR000819">
    <property type="entry name" value="Peptidase_M17_C"/>
</dbReference>
<comment type="catalytic activity">
    <reaction evidence="6">
        <text>an S-substituted L-cysteinylglycine + H2O = an S-substituted L-cysteine + glycine</text>
        <dbReference type="Rhea" id="RHEA:60444"/>
        <dbReference type="ChEBI" id="CHEBI:15377"/>
        <dbReference type="ChEBI" id="CHEBI:57305"/>
        <dbReference type="ChEBI" id="CHEBI:58717"/>
        <dbReference type="ChEBI" id="CHEBI:143103"/>
        <dbReference type="EC" id="3.4.13.23"/>
    </reaction>
    <physiologicalReaction direction="left-to-right" evidence="6">
        <dbReference type="Rhea" id="RHEA:60445"/>
    </physiologicalReaction>
</comment>
<organism evidence="17 18">
    <name type="scientific">Nesidiocoris tenuis</name>
    <dbReference type="NCBI Taxonomy" id="355587"/>
    <lineage>
        <taxon>Eukaryota</taxon>
        <taxon>Metazoa</taxon>
        <taxon>Ecdysozoa</taxon>
        <taxon>Arthropoda</taxon>
        <taxon>Hexapoda</taxon>
        <taxon>Insecta</taxon>
        <taxon>Pterygota</taxon>
        <taxon>Neoptera</taxon>
        <taxon>Paraneoptera</taxon>
        <taxon>Hemiptera</taxon>
        <taxon>Heteroptera</taxon>
        <taxon>Panheteroptera</taxon>
        <taxon>Cimicomorpha</taxon>
        <taxon>Miridae</taxon>
        <taxon>Dicyphina</taxon>
        <taxon>Nesidiocoris</taxon>
    </lineage>
</organism>
<accession>A0ABN7BEP0</accession>
<evidence type="ECO:0000259" key="15">
    <source>
        <dbReference type="Pfam" id="PF00883"/>
    </source>
</evidence>
<gene>
    <name evidence="17" type="ORF">NTJ_14938</name>
</gene>
<dbReference type="InterPro" id="IPR011356">
    <property type="entry name" value="Leucine_aapep/pepB"/>
</dbReference>
<sequence length="521" mass="56903">MFKKAAALLTPRGWELLIARNAGTCLEGRKGLVLGVYEGCCPGEFKLTPSAEKFDKCVDGKITALLKGIKLKKNKAYVFGNVGDEFYQVAVSNLGAESAGRNDVESLDQCRENIRSAVGLGAIALQDQGITNIFVEEFTNAEAAAESAALAVWTYQDWKSKDDRLLTEAKIEPYGVEDGDGWRIGMLKADSQNIARGIEETPSNLMSPLVICRYAAELLCPCGVRVDLWDKNWLESNRFSALLSVAKGSCEPPALLQLSFCGGKTDEKPIVITGKNATFCAGGLNLRKSDAMSVERADVASAAVTIATFKAIAQMRLPINIVAMMALYEHMPSGMALKPGDVLMARNGKTILMEDVALSGRIVAADILTFLEAFQPCLVIHKATSNTSAAPAVGYPATGVWSTSDILWEEINRAGMVTGDRFWRFPIWKYFRTQIKENCGTDTKNRGKGFGQPQMIVPFLLEFAPKCVDLVHMDLTDTGRTAKGLIMPYLRKGRMTGRPTRPLIQFLYRVACPHDPLSVCC</sequence>
<dbReference type="Gene3D" id="3.40.220.10">
    <property type="entry name" value="Leucine Aminopeptidase, subunit E, domain 1"/>
    <property type="match status" value="1"/>
</dbReference>
<evidence type="ECO:0000313" key="17">
    <source>
        <dbReference type="EMBL" id="BET02120.1"/>
    </source>
</evidence>
<feature type="domain" description="Peptidase M17 leucyl aminopeptidase N-terminal" evidence="16">
    <location>
        <begin position="34"/>
        <end position="161"/>
    </location>
</feature>
<dbReference type="InterPro" id="IPR043472">
    <property type="entry name" value="Macro_dom-like"/>
</dbReference>
<name>A0ABN7BEP0_9HEMI</name>
<evidence type="ECO:0000256" key="13">
    <source>
        <dbReference type="ARBA" id="ARBA00047881"/>
    </source>
</evidence>
<keyword evidence="18" id="KW-1185">Reference proteome</keyword>
<dbReference type="EC" id="3.4.13.23" evidence="7"/>
<evidence type="ECO:0000256" key="3">
    <source>
        <dbReference type="ARBA" id="ARBA00022438"/>
    </source>
</evidence>
<dbReference type="Pfam" id="PF00883">
    <property type="entry name" value="Peptidase_M17"/>
    <property type="match status" value="1"/>
</dbReference>
<evidence type="ECO:0000256" key="10">
    <source>
        <dbReference type="ARBA" id="ARBA00030997"/>
    </source>
</evidence>
<evidence type="ECO:0000256" key="2">
    <source>
        <dbReference type="ARBA" id="ARBA00014190"/>
    </source>
</evidence>
<keyword evidence="4" id="KW-0645">Protease</keyword>
<dbReference type="SUPFAM" id="SSF52949">
    <property type="entry name" value="Macro domain-like"/>
    <property type="match status" value="1"/>
</dbReference>